<protein>
    <recommendedName>
        <fullName evidence="7">Anoctamin transmembrane domain-containing protein</fullName>
    </recommendedName>
</protein>
<name>A0A0G4GE22_9ALVE</name>
<organism evidence="8">
    <name type="scientific">Chromera velia CCMP2878</name>
    <dbReference type="NCBI Taxonomy" id="1169474"/>
    <lineage>
        <taxon>Eukaryota</taxon>
        <taxon>Sar</taxon>
        <taxon>Alveolata</taxon>
        <taxon>Colpodellida</taxon>
        <taxon>Chromeraceae</taxon>
        <taxon>Chromera</taxon>
    </lineage>
</organism>
<keyword evidence="3 6" id="KW-1133">Transmembrane helix</keyword>
<gene>
    <name evidence="8" type="ORF">Cvel_4554</name>
</gene>
<evidence type="ECO:0000256" key="2">
    <source>
        <dbReference type="ARBA" id="ARBA00022692"/>
    </source>
</evidence>
<feature type="domain" description="Anoctamin transmembrane" evidence="7">
    <location>
        <begin position="107"/>
        <end position="631"/>
    </location>
</feature>
<evidence type="ECO:0000256" key="4">
    <source>
        <dbReference type="ARBA" id="ARBA00023136"/>
    </source>
</evidence>
<dbReference type="InterPro" id="IPR007632">
    <property type="entry name" value="Anoctamin"/>
</dbReference>
<reference evidence="8" key="1">
    <citation type="submission" date="2014-11" db="EMBL/GenBank/DDBJ databases">
        <authorList>
            <person name="Otto D Thomas"/>
            <person name="Naeem Raeece"/>
        </authorList>
    </citation>
    <scope>NUCLEOTIDE SEQUENCE</scope>
</reference>
<feature type="transmembrane region" description="Helical" evidence="6">
    <location>
        <begin position="274"/>
        <end position="291"/>
    </location>
</feature>
<keyword evidence="4 6" id="KW-0472">Membrane</keyword>
<feature type="region of interest" description="Disordered" evidence="5">
    <location>
        <begin position="635"/>
        <end position="665"/>
    </location>
</feature>
<dbReference type="PhylomeDB" id="A0A0G4GE22"/>
<dbReference type="InterPro" id="IPR049452">
    <property type="entry name" value="Anoctamin_TM"/>
</dbReference>
<evidence type="ECO:0000256" key="1">
    <source>
        <dbReference type="ARBA" id="ARBA00004141"/>
    </source>
</evidence>
<sequence length="665" mass="73690">MVVKVQGQTPEKQSEHAEKLLKEVARFADWESSTQDEDVVFLIGDVQVEALNSCVAKIKFLAADAGIPLESVSVVDQTTIDPRFRRGLCLSWTLPPTETIRRALDTEAAFYFDFMKHLCTWLGPVTLLGVFFFVRSVLYGVTVDEDSYMPIFGLIIILWAALVVRFWERREAGLKLEWAQQTRHGGMSDLDFVEGDAQIFKRALKHFAAFCVAVPYLFLAFAFIVVSMNFQGYVGVTSRGLAAPSELVWTEALIFIPQVARFAAPGGLFDAEGLFSSLVPVAVHVAVVALLNEGFQLLMRWAFSGDDAELVIAYRFAFESFDAYLPPLYLAFVQFNVHKLRRELLSVYAVDVVRRLFLESGVPLAQRALRQWGGWGRRRSRVLYKTGSGEGTRIRSGSAVAEEIARGFGTESAGGVGSSSSSLLLGGGDGAERMGKLVALLDGMEGDAESFDDLMEVSIEFGYCVLFAAALPLGPLLFLIASIVESRSDLFKYLTLYRPPARTGRVGIGVWTSVLQALVILGAASNAFIVGLSSEQLASWMPHLFLFAPGREGSEADLTTFRMNIGSFPSRRTLRFDEVEGEPDAVLRLGMGRYVVGLSVLLEHTLVLLVLLVFWTVPSAPVEVRRERQKRFQRQVERTLRDHSESFRPQGSPKGETQSLRGKEE</sequence>
<feature type="transmembrane region" description="Helical" evidence="6">
    <location>
        <begin position="121"/>
        <end position="141"/>
    </location>
</feature>
<dbReference type="Pfam" id="PF04547">
    <property type="entry name" value="Anoctamin"/>
    <property type="match status" value="1"/>
</dbReference>
<feature type="transmembrane region" description="Helical" evidence="6">
    <location>
        <begin position="508"/>
        <end position="532"/>
    </location>
</feature>
<evidence type="ECO:0000256" key="3">
    <source>
        <dbReference type="ARBA" id="ARBA00022989"/>
    </source>
</evidence>
<feature type="compositionally biased region" description="Polar residues" evidence="5">
    <location>
        <begin position="655"/>
        <end position="665"/>
    </location>
</feature>
<dbReference type="PANTHER" id="PTHR12308">
    <property type="entry name" value="ANOCTAMIN"/>
    <property type="match status" value="1"/>
</dbReference>
<feature type="transmembrane region" description="Helical" evidence="6">
    <location>
        <begin position="147"/>
        <end position="167"/>
    </location>
</feature>
<keyword evidence="2 6" id="KW-0812">Transmembrane</keyword>
<dbReference type="AlphaFoldDB" id="A0A0G4GE22"/>
<comment type="subcellular location">
    <subcellularLocation>
        <location evidence="1">Membrane</location>
        <topology evidence="1">Multi-pass membrane protein</topology>
    </subcellularLocation>
</comment>
<proteinExistence type="predicted"/>
<evidence type="ECO:0000313" key="8">
    <source>
        <dbReference type="EMBL" id="CEM27238.1"/>
    </source>
</evidence>
<dbReference type="GO" id="GO:0005254">
    <property type="term" value="F:chloride channel activity"/>
    <property type="evidence" value="ECO:0007669"/>
    <property type="project" value="TreeGrafter"/>
</dbReference>
<dbReference type="EMBL" id="CDMZ01001103">
    <property type="protein sequence ID" value="CEM27238.1"/>
    <property type="molecule type" value="Genomic_DNA"/>
</dbReference>
<dbReference type="VEuPathDB" id="CryptoDB:Cvel_4554"/>
<dbReference type="PANTHER" id="PTHR12308:SF73">
    <property type="entry name" value="ANOCTAMIN"/>
    <property type="match status" value="1"/>
</dbReference>
<accession>A0A0G4GE22</accession>
<evidence type="ECO:0000256" key="5">
    <source>
        <dbReference type="SAM" id="MobiDB-lite"/>
    </source>
</evidence>
<feature type="transmembrane region" description="Helical" evidence="6">
    <location>
        <begin position="207"/>
        <end position="230"/>
    </location>
</feature>
<dbReference type="GO" id="GO:0016020">
    <property type="term" value="C:membrane"/>
    <property type="evidence" value="ECO:0007669"/>
    <property type="project" value="UniProtKB-SubCell"/>
</dbReference>
<evidence type="ECO:0000259" key="7">
    <source>
        <dbReference type="Pfam" id="PF04547"/>
    </source>
</evidence>
<evidence type="ECO:0000256" key="6">
    <source>
        <dbReference type="SAM" id="Phobius"/>
    </source>
</evidence>
<feature type="transmembrane region" description="Helical" evidence="6">
    <location>
        <begin position="594"/>
        <end position="617"/>
    </location>
</feature>
<feature type="compositionally biased region" description="Basic and acidic residues" evidence="5">
    <location>
        <begin position="635"/>
        <end position="646"/>
    </location>
</feature>
<feature type="transmembrane region" description="Helical" evidence="6">
    <location>
        <begin position="461"/>
        <end position="484"/>
    </location>
</feature>